<gene>
    <name evidence="1" type="primary">FGD6_1</name>
    <name evidence="1" type="ORF">K3G42_016980</name>
</gene>
<sequence>MYSTYVKEFDKNVALLDEQCKKKETPVLLLLFEIFEMSPRCTGLALKHYLLKPVQRDPSIQAAFDRIKVKVSEYMFSRPSTEDPDDSGLMLGDLHSDEEIISRDVNSSDDEDDDDDSNSDSSKGEHDTQENNQAKAAGKKTKVYHIAKEIMSSEKVFVDVLKLLHIDFRDSVAHATRQLGKPVIEDRILNQILYYLPQLYELNRDLLRELEERLTHWVNHQRIADIFVRKGPYLKMYSTYIKEFDKNVALLDEQCKKNPSFAAVVRDFEMSPRCASLALKHYLLKPVQRIPQYRLLLTGKC</sequence>
<evidence type="ECO:0000313" key="2">
    <source>
        <dbReference type="Proteomes" id="UP000827872"/>
    </source>
</evidence>
<name>A0ACB8FP07_9SAUR</name>
<dbReference type="EMBL" id="CM037619">
    <property type="protein sequence ID" value="KAH8007102.1"/>
    <property type="molecule type" value="Genomic_DNA"/>
</dbReference>
<dbReference type="Proteomes" id="UP000827872">
    <property type="component" value="Linkage Group LG06"/>
</dbReference>
<organism evidence="1 2">
    <name type="scientific">Sphaerodactylus townsendi</name>
    <dbReference type="NCBI Taxonomy" id="933632"/>
    <lineage>
        <taxon>Eukaryota</taxon>
        <taxon>Metazoa</taxon>
        <taxon>Chordata</taxon>
        <taxon>Craniata</taxon>
        <taxon>Vertebrata</taxon>
        <taxon>Euteleostomi</taxon>
        <taxon>Lepidosauria</taxon>
        <taxon>Squamata</taxon>
        <taxon>Bifurcata</taxon>
        <taxon>Gekkota</taxon>
        <taxon>Sphaerodactylidae</taxon>
        <taxon>Sphaerodactylus</taxon>
    </lineage>
</organism>
<protein>
    <submittedName>
        <fullName evidence="1">FYVE, RhoGEF and PH domain-containing protein 6</fullName>
    </submittedName>
</protein>
<comment type="caution">
    <text evidence="1">The sequence shown here is derived from an EMBL/GenBank/DDBJ whole genome shotgun (WGS) entry which is preliminary data.</text>
</comment>
<reference evidence="1" key="1">
    <citation type="submission" date="2021-08" db="EMBL/GenBank/DDBJ databases">
        <title>The first chromosome-level gecko genome reveals the dynamic sex chromosomes of Neotropical dwarf geckos (Sphaerodactylidae: Sphaerodactylus).</title>
        <authorList>
            <person name="Pinto B.J."/>
            <person name="Keating S.E."/>
            <person name="Gamble T."/>
        </authorList>
    </citation>
    <scope>NUCLEOTIDE SEQUENCE</scope>
    <source>
        <strain evidence="1">TG3544</strain>
    </source>
</reference>
<proteinExistence type="predicted"/>
<accession>A0ACB8FP07</accession>
<evidence type="ECO:0000313" key="1">
    <source>
        <dbReference type="EMBL" id="KAH8007102.1"/>
    </source>
</evidence>
<keyword evidence="2" id="KW-1185">Reference proteome</keyword>